<evidence type="ECO:0000313" key="2">
    <source>
        <dbReference type="EMBL" id="KAK7489812.1"/>
    </source>
</evidence>
<gene>
    <name evidence="2" type="ORF">BaRGS_00018994</name>
</gene>
<accession>A0ABD0KRA9</accession>
<protein>
    <submittedName>
        <fullName evidence="2">Uncharacterized protein</fullName>
    </submittedName>
</protein>
<comment type="caution">
    <text evidence="2">The sequence shown here is derived from an EMBL/GenBank/DDBJ whole genome shotgun (WGS) entry which is preliminary data.</text>
</comment>
<name>A0ABD0KRA9_9CAEN</name>
<keyword evidence="3" id="KW-1185">Reference proteome</keyword>
<proteinExistence type="predicted"/>
<reference evidence="2 3" key="1">
    <citation type="journal article" date="2023" name="Sci. Data">
        <title>Genome assembly of the Korean intertidal mud-creeper Batillaria attramentaria.</title>
        <authorList>
            <person name="Patra A.K."/>
            <person name="Ho P.T."/>
            <person name="Jun S."/>
            <person name="Lee S.J."/>
            <person name="Kim Y."/>
            <person name="Won Y.J."/>
        </authorList>
    </citation>
    <scope>NUCLEOTIDE SEQUENCE [LARGE SCALE GENOMIC DNA]</scope>
    <source>
        <strain evidence="2">Wonlab-2016</strain>
    </source>
</reference>
<evidence type="ECO:0000313" key="3">
    <source>
        <dbReference type="Proteomes" id="UP001519460"/>
    </source>
</evidence>
<organism evidence="2 3">
    <name type="scientific">Batillaria attramentaria</name>
    <dbReference type="NCBI Taxonomy" id="370345"/>
    <lineage>
        <taxon>Eukaryota</taxon>
        <taxon>Metazoa</taxon>
        <taxon>Spiralia</taxon>
        <taxon>Lophotrochozoa</taxon>
        <taxon>Mollusca</taxon>
        <taxon>Gastropoda</taxon>
        <taxon>Caenogastropoda</taxon>
        <taxon>Sorbeoconcha</taxon>
        <taxon>Cerithioidea</taxon>
        <taxon>Batillariidae</taxon>
        <taxon>Batillaria</taxon>
    </lineage>
</organism>
<feature type="region of interest" description="Disordered" evidence="1">
    <location>
        <begin position="1"/>
        <end position="32"/>
    </location>
</feature>
<dbReference type="AlphaFoldDB" id="A0ABD0KRA9"/>
<feature type="compositionally biased region" description="Polar residues" evidence="1">
    <location>
        <begin position="1"/>
        <end position="11"/>
    </location>
</feature>
<sequence length="94" mass="10583">MLLSSSDLSHPQRSKRRTQTQGRVKRVRHRQNLRPTLTIRHGLTGPLSLGSRPLTCPRHAHTFSAGHFRWIQTDTQGFLAAAFVIFSSGQLLVV</sequence>
<evidence type="ECO:0000256" key="1">
    <source>
        <dbReference type="SAM" id="MobiDB-lite"/>
    </source>
</evidence>
<feature type="compositionally biased region" description="Basic residues" evidence="1">
    <location>
        <begin position="12"/>
        <end position="32"/>
    </location>
</feature>
<dbReference type="EMBL" id="JACVVK020000134">
    <property type="protein sequence ID" value="KAK7489812.1"/>
    <property type="molecule type" value="Genomic_DNA"/>
</dbReference>
<dbReference type="Proteomes" id="UP001519460">
    <property type="component" value="Unassembled WGS sequence"/>
</dbReference>